<dbReference type="SUPFAM" id="SSF81901">
    <property type="entry name" value="HCP-like"/>
    <property type="match status" value="1"/>
</dbReference>
<evidence type="ECO:0000313" key="3">
    <source>
        <dbReference type="Proteomes" id="UP000000686"/>
    </source>
</evidence>
<dbReference type="EMBL" id="CP002727">
    <property type="protein sequence ID" value="AEF22749.1"/>
    <property type="molecule type" value="Genomic_DNA"/>
</dbReference>
<keyword evidence="1" id="KW-0732">Signal</keyword>
<dbReference type="InterPro" id="IPR011990">
    <property type="entry name" value="TPR-like_helical_dom_sf"/>
</dbReference>
<reference evidence="2 3" key="1">
    <citation type="submission" date="2011-04" db="EMBL/GenBank/DDBJ databases">
        <title>Complete sequence of Pseudomonas fulva 12-X.</title>
        <authorList>
            <consortium name="US DOE Joint Genome Institute"/>
            <person name="Lucas S."/>
            <person name="Han J."/>
            <person name="Lapidus A."/>
            <person name="Cheng J.-F."/>
            <person name="Goodwin L."/>
            <person name="Pitluck S."/>
            <person name="Peters L."/>
            <person name="Mikhailova N."/>
            <person name="Pagani I."/>
            <person name="Davenport K."/>
            <person name="Han C."/>
            <person name="Tapia R."/>
            <person name="Land M."/>
            <person name="Hauser L."/>
            <person name="Kyrpides N."/>
            <person name="Ivanova N."/>
            <person name="Pagani I."/>
            <person name="Lcollab F.I."/>
            <person name="Woyke T."/>
        </authorList>
    </citation>
    <scope>NUCLEOTIDE SEQUENCE [LARGE SCALE GENOMIC DNA]</scope>
    <source>
        <strain evidence="3">12-X</strain>
    </source>
</reference>
<dbReference type="eggNOG" id="COG0790">
    <property type="taxonomic scope" value="Bacteria"/>
</dbReference>
<dbReference type="Proteomes" id="UP000000686">
    <property type="component" value="Chromosome"/>
</dbReference>
<dbReference type="OrthoDB" id="9792653at2"/>
<dbReference type="RefSeq" id="WP_013791876.1">
    <property type="nucleotide sequence ID" value="NC_015556.1"/>
</dbReference>
<dbReference type="STRING" id="743720.Psefu_2785"/>
<gene>
    <name evidence="2" type="ordered locus">Psefu_2785</name>
</gene>
<evidence type="ECO:0000256" key="1">
    <source>
        <dbReference type="SAM" id="SignalP"/>
    </source>
</evidence>
<dbReference type="AlphaFoldDB" id="F6AHZ3"/>
<evidence type="ECO:0008006" key="4">
    <source>
        <dbReference type="Google" id="ProtNLM"/>
    </source>
</evidence>
<sequence length="192" mass="20822">MAQGFHIGFLIALMTFSSLPSSAFATADDEQPVETRNFSIYNLGVEAYKRKDYAAAAAHWREAITQGHNAALNNLGYLTYYGLGMPASPADGVELWRKGAELGVSEAQWHLGIAYQDGKGVTQDLLQAYGWVRCSIDSATRSAAETNDSSRVETEQTIANNARETLLEITDAMPAPMLITARQRDLPCASGS</sequence>
<dbReference type="SMART" id="SM00671">
    <property type="entry name" value="SEL1"/>
    <property type="match status" value="3"/>
</dbReference>
<dbReference type="Gene3D" id="1.25.40.10">
    <property type="entry name" value="Tetratricopeptide repeat domain"/>
    <property type="match status" value="1"/>
</dbReference>
<keyword evidence="3" id="KW-1185">Reference proteome</keyword>
<evidence type="ECO:0000313" key="2">
    <source>
        <dbReference type="EMBL" id="AEF22749.1"/>
    </source>
</evidence>
<dbReference type="PANTHER" id="PTHR43628">
    <property type="entry name" value="ACTIVATOR OF C KINASE PROTEIN 1-RELATED"/>
    <property type="match status" value="1"/>
</dbReference>
<feature type="signal peptide" evidence="1">
    <location>
        <begin position="1"/>
        <end position="25"/>
    </location>
</feature>
<dbReference type="PANTHER" id="PTHR43628:SF1">
    <property type="entry name" value="CHITIN SYNTHASE REGULATORY FACTOR 2-RELATED"/>
    <property type="match status" value="1"/>
</dbReference>
<name>F6AHZ3_PSEF1</name>
<dbReference type="InterPro" id="IPR006597">
    <property type="entry name" value="Sel1-like"/>
</dbReference>
<dbReference type="KEGG" id="pfv:Psefu_2785"/>
<dbReference type="Pfam" id="PF08238">
    <property type="entry name" value="Sel1"/>
    <property type="match status" value="3"/>
</dbReference>
<organism evidence="2 3">
    <name type="scientific">Pseudomonas fulva (strain 12-X)</name>
    <dbReference type="NCBI Taxonomy" id="743720"/>
    <lineage>
        <taxon>Bacteria</taxon>
        <taxon>Pseudomonadati</taxon>
        <taxon>Pseudomonadota</taxon>
        <taxon>Gammaproteobacteria</taxon>
        <taxon>Pseudomonadales</taxon>
        <taxon>Pseudomonadaceae</taxon>
        <taxon>Pseudomonas</taxon>
    </lineage>
</organism>
<accession>F6AHZ3</accession>
<feature type="chain" id="PRO_5003337482" description="Sel1 repeat family protein" evidence="1">
    <location>
        <begin position="26"/>
        <end position="192"/>
    </location>
</feature>
<dbReference type="InterPro" id="IPR052945">
    <property type="entry name" value="Mitotic_Regulator"/>
</dbReference>
<dbReference type="HOGENOM" id="CLU_1414097_0_0_6"/>
<proteinExistence type="predicted"/>
<protein>
    <recommendedName>
        <fullName evidence="4">Sel1 repeat family protein</fullName>
    </recommendedName>
</protein>